<dbReference type="FunFam" id="2.40.10.170:FF:000004">
    <property type="entry name" value="ATP synthase subunit beta"/>
    <property type="match status" value="1"/>
</dbReference>
<evidence type="ECO:0000256" key="12">
    <source>
        <dbReference type="RuleBase" id="RU003553"/>
    </source>
</evidence>
<comment type="similarity">
    <text evidence="2">Belongs to the ATPase alpha/beta chains family.</text>
</comment>
<comment type="caution">
    <text evidence="14">The sequence shown here is derived from an EMBL/GenBank/DDBJ whole genome shotgun (WGS) entry which is preliminary data.</text>
</comment>
<reference evidence="14" key="2">
    <citation type="submission" date="2017-10" db="EMBL/GenBank/DDBJ databases">
        <title>Ladona fulva Genome sequencing and assembly.</title>
        <authorList>
            <person name="Murali S."/>
            <person name="Richards S."/>
            <person name="Bandaranaike D."/>
            <person name="Bellair M."/>
            <person name="Blankenburg K."/>
            <person name="Chao H."/>
            <person name="Dinh H."/>
            <person name="Doddapaneni H."/>
            <person name="Dugan-Rocha S."/>
            <person name="Elkadiri S."/>
            <person name="Gnanaolivu R."/>
            <person name="Hernandez B."/>
            <person name="Skinner E."/>
            <person name="Javaid M."/>
            <person name="Lee S."/>
            <person name="Li M."/>
            <person name="Ming W."/>
            <person name="Munidasa M."/>
            <person name="Muniz J."/>
            <person name="Nguyen L."/>
            <person name="Hughes D."/>
            <person name="Osuji N."/>
            <person name="Pu L.-L."/>
            <person name="Puazo M."/>
            <person name="Qu C."/>
            <person name="Quiroz J."/>
            <person name="Raj R."/>
            <person name="Weissenberger G."/>
            <person name="Xin Y."/>
            <person name="Zou X."/>
            <person name="Han Y."/>
            <person name="Worley K."/>
            <person name="Muzny D."/>
            <person name="Gibbs R."/>
        </authorList>
    </citation>
    <scope>NUCLEOTIDE SEQUENCE</scope>
    <source>
        <strain evidence="14">Sampled in the wild</strain>
    </source>
</reference>
<evidence type="ECO:0000256" key="6">
    <source>
        <dbReference type="ARBA" id="ARBA00022840"/>
    </source>
</evidence>
<name>A0A8K0KKV6_LADFU</name>
<proteinExistence type="inferred from homology"/>
<protein>
    <recommendedName>
        <fullName evidence="12">ATP synthase subunit beta</fullName>
        <ecNumber evidence="12">7.1.2.2</ecNumber>
    </recommendedName>
</protein>
<dbReference type="Gene3D" id="2.40.10.170">
    <property type="match status" value="1"/>
</dbReference>
<dbReference type="GO" id="GO:0005524">
    <property type="term" value="F:ATP binding"/>
    <property type="evidence" value="ECO:0007669"/>
    <property type="project" value="UniProtKB-KW"/>
</dbReference>
<evidence type="ECO:0000256" key="3">
    <source>
        <dbReference type="ARBA" id="ARBA00022448"/>
    </source>
</evidence>
<dbReference type="Pfam" id="PF02874">
    <property type="entry name" value="ATP-synt_ab_N"/>
    <property type="match status" value="1"/>
</dbReference>
<dbReference type="Proteomes" id="UP000792457">
    <property type="component" value="Unassembled WGS sequence"/>
</dbReference>
<dbReference type="EMBL" id="KZ308942">
    <property type="protein sequence ID" value="KAG8235721.1"/>
    <property type="molecule type" value="Genomic_DNA"/>
</dbReference>
<comment type="subunit">
    <text evidence="12">F-type ATPases have 2 components, CF(1) - the catalytic core - and CF(0) - the membrane proton channel. CF(1) and CF(0) have multiple subunits.</text>
</comment>
<evidence type="ECO:0000256" key="2">
    <source>
        <dbReference type="ARBA" id="ARBA00008936"/>
    </source>
</evidence>
<dbReference type="InterPro" id="IPR050053">
    <property type="entry name" value="ATPase_alpha/beta_chains"/>
</dbReference>
<dbReference type="InterPro" id="IPR003593">
    <property type="entry name" value="AAA+_ATPase"/>
</dbReference>
<gene>
    <name evidence="14" type="ORF">J437_LFUL016356</name>
</gene>
<dbReference type="FunFam" id="1.10.1140.10:FF:000001">
    <property type="entry name" value="ATP synthase subunit beta"/>
    <property type="match status" value="1"/>
</dbReference>
<dbReference type="NCBIfam" id="TIGR01039">
    <property type="entry name" value="atpD"/>
    <property type="match status" value="1"/>
</dbReference>
<dbReference type="GO" id="GO:0005739">
    <property type="term" value="C:mitochondrion"/>
    <property type="evidence" value="ECO:0007669"/>
    <property type="project" value="GOC"/>
</dbReference>
<dbReference type="CDD" id="cd18115">
    <property type="entry name" value="ATP-synt_F1_beta_N"/>
    <property type="match status" value="1"/>
</dbReference>
<evidence type="ECO:0000259" key="13">
    <source>
        <dbReference type="SMART" id="SM00382"/>
    </source>
</evidence>
<evidence type="ECO:0000256" key="9">
    <source>
        <dbReference type="ARBA" id="ARBA00023136"/>
    </source>
</evidence>
<dbReference type="GO" id="GO:0042776">
    <property type="term" value="P:proton motive force-driven mitochondrial ATP synthesis"/>
    <property type="evidence" value="ECO:0007669"/>
    <property type="project" value="TreeGrafter"/>
</dbReference>
<dbReference type="EC" id="7.1.2.2" evidence="12"/>
<keyword evidence="3" id="KW-0813">Transport</keyword>
<accession>A0A8K0KKV6</accession>
<dbReference type="FunFam" id="3.40.50.300:FF:000026">
    <property type="entry name" value="ATP synthase subunit beta"/>
    <property type="match status" value="1"/>
</dbReference>
<evidence type="ECO:0000256" key="10">
    <source>
        <dbReference type="ARBA" id="ARBA00023196"/>
    </source>
</evidence>
<keyword evidence="15" id="KW-1185">Reference proteome</keyword>
<reference evidence="14" key="1">
    <citation type="submission" date="2013-04" db="EMBL/GenBank/DDBJ databases">
        <authorList>
            <person name="Qu J."/>
            <person name="Murali S.C."/>
            <person name="Bandaranaike D."/>
            <person name="Bellair M."/>
            <person name="Blankenburg K."/>
            <person name="Chao H."/>
            <person name="Dinh H."/>
            <person name="Doddapaneni H."/>
            <person name="Downs B."/>
            <person name="Dugan-Rocha S."/>
            <person name="Elkadiri S."/>
            <person name="Gnanaolivu R.D."/>
            <person name="Hernandez B."/>
            <person name="Javaid M."/>
            <person name="Jayaseelan J.C."/>
            <person name="Lee S."/>
            <person name="Li M."/>
            <person name="Ming W."/>
            <person name="Munidasa M."/>
            <person name="Muniz J."/>
            <person name="Nguyen L."/>
            <person name="Ongeri F."/>
            <person name="Osuji N."/>
            <person name="Pu L.-L."/>
            <person name="Puazo M."/>
            <person name="Qu C."/>
            <person name="Quiroz J."/>
            <person name="Raj R."/>
            <person name="Weissenberger G."/>
            <person name="Xin Y."/>
            <person name="Zou X."/>
            <person name="Han Y."/>
            <person name="Richards S."/>
            <person name="Worley K."/>
            <person name="Muzny D."/>
            <person name="Gibbs R."/>
        </authorList>
    </citation>
    <scope>NUCLEOTIDE SEQUENCE</scope>
    <source>
        <strain evidence="14">Sampled in the wild</strain>
    </source>
</reference>
<keyword evidence="8" id="KW-0406">Ion transport</keyword>
<sequence>MSVRPFSSAIMWSAVSRATAGVLRGVKPALRPQNLLNESAKAAAVYSGNNKTTYATQAQAKAGSAKGKVVAVIGAVVDVQFEDNLPPILNALEVKDRKPRLVLEVAQHLGESTVRTIAMDGTEGLVRGQEVIDSGFPIRIPVGAETLGRIINVIGEPIDERGPITTDKYAAIHADAPEFVEMSVEQEILVTGIKVVDLLAPYAKGGKIGLFGGAGVGKTVLIMELINNVAKAHGGYSVFAGVGERTREGNDLYHEMIESGVISLKDKTSKMNEPPGARARVALTGLTVAEYFRDQEGQDVLLFIDNIFRFTQAGSEVSALLGRIPSAVGYQPTLATDMGTMQERITTTKKGSITSVQAIYVPADDLTDPAPATTFAHLDATTVLSRAIAELGIYPAVDPLDSTSRIMDPNIIGAEHYNVARGDYKSLQDIIAILGMDELSEEDKLTVARARKIQRFLSQPFQVAEVFTGHAGKLVPLAETIKGFQKILSGELDHLPEVAFYMVGPIEEVVEKAEKLAKETS</sequence>
<keyword evidence="9" id="KW-0472">Membrane</keyword>
<dbReference type="GO" id="GO:0046933">
    <property type="term" value="F:proton-transporting ATP synthase activity, rotational mechanism"/>
    <property type="evidence" value="ECO:0007669"/>
    <property type="project" value="InterPro"/>
</dbReference>
<dbReference type="AlphaFoldDB" id="A0A8K0KKV6"/>
<dbReference type="InterPro" id="IPR024034">
    <property type="entry name" value="ATPase_F1/V1_b/a_C"/>
</dbReference>
<dbReference type="InterPro" id="IPR055190">
    <property type="entry name" value="ATP-synt_VA_C"/>
</dbReference>
<dbReference type="Pfam" id="PF00006">
    <property type="entry name" value="ATP-synt_ab"/>
    <property type="match status" value="1"/>
</dbReference>
<dbReference type="PROSITE" id="PS00152">
    <property type="entry name" value="ATPASE_ALPHA_BETA"/>
    <property type="match status" value="1"/>
</dbReference>
<dbReference type="SMART" id="SM00382">
    <property type="entry name" value="AAA"/>
    <property type="match status" value="1"/>
</dbReference>
<dbReference type="HAMAP" id="MF_01347">
    <property type="entry name" value="ATP_synth_beta_bact"/>
    <property type="match status" value="1"/>
</dbReference>
<dbReference type="SUPFAM" id="SSF47917">
    <property type="entry name" value="C-terminal domain of alpha and beta subunits of F1 ATP synthase"/>
    <property type="match status" value="1"/>
</dbReference>
<keyword evidence="5" id="KW-0375">Hydrogen ion transport</keyword>
<dbReference type="CDD" id="cd18110">
    <property type="entry name" value="ATP-synt_F1_beta_C"/>
    <property type="match status" value="1"/>
</dbReference>
<dbReference type="SUPFAM" id="SSF50615">
    <property type="entry name" value="N-terminal domain of alpha and beta subunits of F1 ATP synthase"/>
    <property type="match status" value="1"/>
</dbReference>
<dbReference type="SUPFAM" id="SSF52540">
    <property type="entry name" value="P-loop containing nucleoside triphosphate hydrolases"/>
    <property type="match status" value="1"/>
</dbReference>
<dbReference type="PANTHER" id="PTHR15184">
    <property type="entry name" value="ATP SYNTHASE"/>
    <property type="match status" value="1"/>
</dbReference>
<keyword evidence="4 12" id="KW-0547">Nucleotide-binding</keyword>
<dbReference type="PIRSF" id="PIRSF039072">
    <property type="entry name" value="ATPase_subunit_beta"/>
    <property type="match status" value="1"/>
</dbReference>
<keyword evidence="6 12" id="KW-0067">ATP-binding</keyword>
<keyword evidence="10 12" id="KW-0139">CF(1)</keyword>
<dbReference type="InterPro" id="IPR004100">
    <property type="entry name" value="ATPase_F1/V1/A1_a/bsu_N"/>
</dbReference>
<dbReference type="Gene3D" id="3.40.50.300">
    <property type="entry name" value="P-loop containing nucleotide triphosphate hydrolases"/>
    <property type="match status" value="1"/>
</dbReference>
<keyword evidence="7" id="KW-1278">Translocase</keyword>
<dbReference type="InterPro" id="IPR005722">
    <property type="entry name" value="ATP_synth_F1_bsu"/>
</dbReference>
<dbReference type="InterPro" id="IPR027417">
    <property type="entry name" value="P-loop_NTPase"/>
</dbReference>
<organism evidence="14 15">
    <name type="scientific">Ladona fulva</name>
    <name type="common">Scarce chaser dragonfly</name>
    <name type="synonym">Libellula fulva</name>
    <dbReference type="NCBI Taxonomy" id="123851"/>
    <lineage>
        <taxon>Eukaryota</taxon>
        <taxon>Metazoa</taxon>
        <taxon>Ecdysozoa</taxon>
        <taxon>Arthropoda</taxon>
        <taxon>Hexapoda</taxon>
        <taxon>Insecta</taxon>
        <taxon>Pterygota</taxon>
        <taxon>Palaeoptera</taxon>
        <taxon>Odonata</taxon>
        <taxon>Epiprocta</taxon>
        <taxon>Anisoptera</taxon>
        <taxon>Libelluloidea</taxon>
        <taxon>Libellulidae</taxon>
        <taxon>Ladona</taxon>
    </lineage>
</organism>
<dbReference type="Pfam" id="PF22919">
    <property type="entry name" value="ATP-synt_VA_C"/>
    <property type="match status" value="1"/>
</dbReference>
<comment type="function">
    <text evidence="12">Produces ATP from ADP in the presence of a proton gradient across the membrane.</text>
</comment>
<comment type="subcellular location">
    <subcellularLocation>
        <location evidence="1">Membrane</location>
    </subcellularLocation>
</comment>
<evidence type="ECO:0000256" key="5">
    <source>
        <dbReference type="ARBA" id="ARBA00022781"/>
    </source>
</evidence>
<evidence type="ECO:0000313" key="15">
    <source>
        <dbReference type="Proteomes" id="UP000792457"/>
    </source>
</evidence>
<dbReference type="OrthoDB" id="14523at2759"/>
<evidence type="ECO:0000256" key="8">
    <source>
        <dbReference type="ARBA" id="ARBA00023065"/>
    </source>
</evidence>
<dbReference type="InterPro" id="IPR000194">
    <property type="entry name" value="ATPase_F1/V1/A1_a/bsu_nucl-bd"/>
</dbReference>
<keyword evidence="11 12" id="KW-0066">ATP synthesis</keyword>
<dbReference type="CDD" id="cd01133">
    <property type="entry name" value="F1-ATPase_beta_CD"/>
    <property type="match status" value="1"/>
</dbReference>
<dbReference type="PANTHER" id="PTHR15184:SF71">
    <property type="entry name" value="ATP SYNTHASE SUBUNIT BETA, MITOCHONDRIAL"/>
    <property type="match status" value="1"/>
</dbReference>
<feature type="domain" description="AAA+ ATPase" evidence="13">
    <location>
        <begin position="204"/>
        <end position="381"/>
    </location>
</feature>
<dbReference type="InterPro" id="IPR020003">
    <property type="entry name" value="ATPase_a/bsu_AS"/>
</dbReference>
<dbReference type="GO" id="GO:0045259">
    <property type="term" value="C:proton-transporting ATP synthase complex"/>
    <property type="evidence" value="ECO:0007669"/>
    <property type="project" value="UniProtKB-KW"/>
</dbReference>
<evidence type="ECO:0000256" key="4">
    <source>
        <dbReference type="ARBA" id="ARBA00022741"/>
    </source>
</evidence>
<evidence type="ECO:0000313" key="14">
    <source>
        <dbReference type="EMBL" id="KAG8235721.1"/>
    </source>
</evidence>
<evidence type="ECO:0000256" key="1">
    <source>
        <dbReference type="ARBA" id="ARBA00004370"/>
    </source>
</evidence>
<dbReference type="Gene3D" id="1.10.1140.10">
    <property type="entry name" value="Bovine Mitochondrial F1-atpase, Atp Synthase Beta Chain, Chain D, domain 3"/>
    <property type="match status" value="1"/>
</dbReference>
<evidence type="ECO:0000256" key="11">
    <source>
        <dbReference type="ARBA" id="ARBA00023310"/>
    </source>
</evidence>
<comment type="catalytic activity">
    <reaction evidence="12">
        <text>ATP + H2O + 4 H(+)(in) = ADP + phosphate + 5 H(+)(out)</text>
        <dbReference type="Rhea" id="RHEA:57720"/>
        <dbReference type="ChEBI" id="CHEBI:15377"/>
        <dbReference type="ChEBI" id="CHEBI:15378"/>
        <dbReference type="ChEBI" id="CHEBI:30616"/>
        <dbReference type="ChEBI" id="CHEBI:43474"/>
        <dbReference type="ChEBI" id="CHEBI:456216"/>
        <dbReference type="EC" id="7.1.2.2"/>
    </reaction>
</comment>
<dbReference type="InterPro" id="IPR036121">
    <property type="entry name" value="ATPase_F1/V1/A1_a/bsu_N_sf"/>
</dbReference>
<evidence type="ECO:0000256" key="7">
    <source>
        <dbReference type="ARBA" id="ARBA00022967"/>
    </source>
</evidence>